<organism evidence="5 6">
    <name type="scientific">Clostridium neonatale</name>
    <dbReference type="NCBI Taxonomy" id="137838"/>
    <lineage>
        <taxon>Bacteria</taxon>
        <taxon>Bacillati</taxon>
        <taxon>Bacillota</taxon>
        <taxon>Clostridia</taxon>
        <taxon>Eubacteriales</taxon>
        <taxon>Clostridiaceae</taxon>
        <taxon>Clostridium</taxon>
    </lineage>
</organism>
<sequence length="243" mass="28409">MMRVKLPGSDKMKKVLLITLLIIAIGILIYEGIMNRKFKDREEINNSSNTMIINSNNSDYIEENNENRKEPNDMDGIYTISEEENNIYNEAYRLFFSNEYENAINKANELVNNYPNNYMGYNIRGIAKAYNGDYEEGMNDIDKALSIKDDYGYAIFNKALTYELYGNMDEALKWYNKDLEIEDYVWSYYGIASIYGRRGDINNTMKYLNKAIEIDPAAKEVAQNEHDFEPVRSSEEFQKVVYN</sequence>
<dbReference type="GO" id="GO:0046813">
    <property type="term" value="P:receptor-mediated virion attachment to host cell"/>
    <property type="evidence" value="ECO:0007669"/>
    <property type="project" value="TreeGrafter"/>
</dbReference>
<proteinExistence type="predicted"/>
<dbReference type="PANTHER" id="PTHR44858">
    <property type="entry name" value="TETRATRICOPEPTIDE REPEAT PROTEIN 6"/>
    <property type="match status" value="1"/>
</dbReference>
<protein>
    <submittedName>
        <fullName evidence="5">Tetratricopeptide repeat protein</fullName>
    </submittedName>
</protein>
<dbReference type="InterPro" id="IPR011990">
    <property type="entry name" value="TPR-like_helical_dom_sf"/>
</dbReference>
<keyword evidence="4" id="KW-0472">Membrane</keyword>
<dbReference type="AlphaFoldDB" id="A0A2A7MDC3"/>
<dbReference type="RefSeq" id="WP_058293557.1">
    <property type="nucleotide sequence ID" value="NZ_CAMRXG010000043.1"/>
</dbReference>
<keyword evidence="2 3" id="KW-0802">TPR repeat</keyword>
<dbReference type="InterPro" id="IPR019734">
    <property type="entry name" value="TPR_rpt"/>
</dbReference>
<dbReference type="NCBIfam" id="NF047558">
    <property type="entry name" value="TPR_END_plus"/>
    <property type="match status" value="1"/>
</dbReference>
<evidence type="ECO:0000313" key="6">
    <source>
        <dbReference type="Proteomes" id="UP000220840"/>
    </source>
</evidence>
<evidence type="ECO:0000313" key="5">
    <source>
        <dbReference type="EMBL" id="PEG29656.1"/>
    </source>
</evidence>
<feature type="repeat" description="TPR" evidence="3">
    <location>
        <begin position="185"/>
        <end position="218"/>
    </location>
</feature>
<reference evidence="5 6" key="1">
    <citation type="submission" date="2017-10" db="EMBL/GenBank/DDBJ databases">
        <title>Effective Description of Clostridium neonatale sp. nov. linked to necrotizing enterocolitis in neonates and a clarification of species assignable to the genus Clostridium (Prazmowski 1880) emend. Lawson and Rainey 2016.</title>
        <authorList>
            <person name="Bernard K."/>
            <person name="Burdz T."/>
            <person name="Wiebe D."/>
            <person name="Balcewich B."/>
            <person name="Alfa M."/>
            <person name="Bernier A.-M."/>
        </authorList>
    </citation>
    <scope>NUCLEOTIDE SEQUENCE [LARGE SCALE GENOMIC DNA]</scope>
    <source>
        <strain evidence="5 6">LCDC99A005</strain>
    </source>
</reference>
<feature type="transmembrane region" description="Helical" evidence="4">
    <location>
        <begin position="15"/>
        <end position="33"/>
    </location>
</feature>
<evidence type="ECO:0000256" key="2">
    <source>
        <dbReference type="ARBA" id="ARBA00022803"/>
    </source>
</evidence>
<dbReference type="Proteomes" id="UP000220840">
    <property type="component" value="Unassembled WGS sequence"/>
</dbReference>
<dbReference type="Pfam" id="PF13181">
    <property type="entry name" value="TPR_8"/>
    <property type="match status" value="1"/>
</dbReference>
<dbReference type="PANTHER" id="PTHR44858:SF1">
    <property type="entry name" value="UDP-N-ACETYLGLUCOSAMINE--PEPTIDE N-ACETYLGLUCOSAMINYLTRANSFERASE SPINDLY-RELATED"/>
    <property type="match status" value="1"/>
</dbReference>
<dbReference type="Gene3D" id="1.25.40.10">
    <property type="entry name" value="Tetratricopeptide repeat domain"/>
    <property type="match status" value="1"/>
</dbReference>
<evidence type="ECO:0000256" key="1">
    <source>
        <dbReference type="ARBA" id="ARBA00022737"/>
    </source>
</evidence>
<name>A0A2A7MDC3_9CLOT</name>
<comment type="caution">
    <text evidence="5">The sequence shown here is derived from an EMBL/GenBank/DDBJ whole genome shotgun (WGS) entry which is preliminary data.</text>
</comment>
<dbReference type="EMBL" id="PDCJ01000003">
    <property type="protein sequence ID" value="PEG29656.1"/>
    <property type="molecule type" value="Genomic_DNA"/>
</dbReference>
<dbReference type="PROSITE" id="PS50005">
    <property type="entry name" value="TPR"/>
    <property type="match status" value="1"/>
</dbReference>
<keyword evidence="4" id="KW-1133">Transmembrane helix</keyword>
<accession>A0A2A7MDC3</accession>
<evidence type="ECO:0000256" key="4">
    <source>
        <dbReference type="SAM" id="Phobius"/>
    </source>
</evidence>
<evidence type="ECO:0000256" key="3">
    <source>
        <dbReference type="PROSITE-ProRule" id="PRU00339"/>
    </source>
</evidence>
<keyword evidence="4" id="KW-0812">Transmembrane</keyword>
<dbReference type="OrthoDB" id="1633926at2"/>
<dbReference type="GO" id="GO:0009279">
    <property type="term" value="C:cell outer membrane"/>
    <property type="evidence" value="ECO:0007669"/>
    <property type="project" value="TreeGrafter"/>
</dbReference>
<keyword evidence="6" id="KW-1185">Reference proteome</keyword>
<dbReference type="STRING" id="137838.GCA_001458595_00606"/>
<gene>
    <name evidence="5" type="ORF">CQ394_17115</name>
</gene>
<keyword evidence="1" id="KW-0677">Repeat</keyword>
<dbReference type="InterPro" id="IPR050498">
    <property type="entry name" value="Ycf3"/>
</dbReference>
<dbReference type="SMART" id="SM00028">
    <property type="entry name" value="TPR"/>
    <property type="match status" value="3"/>
</dbReference>
<dbReference type="SUPFAM" id="SSF48452">
    <property type="entry name" value="TPR-like"/>
    <property type="match status" value="1"/>
</dbReference>